<feature type="coiled-coil region" evidence="1">
    <location>
        <begin position="38"/>
        <end position="79"/>
    </location>
</feature>
<gene>
    <name evidence="3" type="ORF">HRI_002873500</name>
</gene>
<evidence type="ECO:0000313" key="4">
    <source>
        <dbReference type="Proteomes" id="UP001165190"/>
    </source>
</evidence>
<dbReference type="AlphaFoldDB" id="A0A9W7M6N8"/>
<dbReference type="Pfam" id="PF07795">
    <property type="entry name" value="DUF1635"/>
    <property type="match status" value="1"/>
</dbReference>
<feature type="compositionally biased region" description="Polar residues" evidence="2">
    <location>
        <begin position="115"/>
        <end position="128"/>
    </location>
</feature>
<organism evidence="3 4">
    <name type="scientific">Hibiscus trionum</name>
    <name type="common">Flower of an hour</name>
    <dbReference type="NCBI Taxonomy" id="183268"/>
    <lineage>
        <taxon>Eukaryota</taxon>
        <taxon>Viridiplantae</taxon>
        <taxon>Streptophyta</taxon>
        <taxon>Embryophyta</taxon>
        <taxon>Tracheophyta</taxon>
        <taxon>Spermatophyta</taxon>
        <taxon>Magnoliopsida</taxon>
        <taxon>eudicotyledons</taxon>
        <taxon>Gunneridae</taxon>
        <taxon>Pentapetalae</taxon>
        <taxon>rosids</taxon>
        <taxon>malvids</taxon>
        <taxon>Malvales</taxon>
        <taxon>Malvaceae</taxon>
        <taxon>Malvoideae</taxon>
        <taxon>Hibiscus</taxon>
    </lineage>
</organism>
<sequence length="257" mass="28716">MESQGGPLFSWAYFCEGKTMEELRYSLFYTTLELEQTRMAAQEELRKRDDQLTQLKELLSKAMTERDEAQEKCQKLFLEKLLLQQHQQQQQQQVAPLSGISGVDDERRRGIDSDNGFSSSDCEGSIVSSPVLDPIRQPQLPPAPPSQSIELVPDKPLPEKGKLLQAVMKAGPLLQTLLLAGPLPQWRHPPPPLESFEIPPVTIPSPPPPPQLLHQDSLTSINACNTLNTCGQVNRKRGLYDASDSPTEAKCQRLLLN</sequence>
<evidence type="ECO:0000256" key="1">
    <source>
        <dbReference type="SAM" id="Coils"/>
    </source>
</evidence>
<dbReference type="PANTHER" id="PTHR33431">
    <property type="entry name" value="ENABLED-LIKE PROTEIN (DUF1635)"/>
    <property type="match status" value="1"/>
</dbReference>
<protein>
    <submittedName>
        <fullName evidence="3">Uncharacterized protein</fullName>
    </submittedName>
</protein>
<evidence type="ECO:0000256" key="2">
    <source>
        <dbReference type="SAM" id="MobiDB-lite"/>
    </source>
</evidence>
<dbReference type="InterPro" id="IPR012862">
    <property type="entry name" value="DUF1635"/>
</dbReference>
<proteinExistence type="predicted"/>
<keyword evidence="1" id="KW-0175">Coiled coil</keyword>
<dbReference type="Proteomes" id="UP001165190">
    <property type="component" value="Unassembled WGS sequence"/>
</dbReference>
<name>A0A9W7M6N8_HIBTR</name>
<feature type="region of interest" description="Disordered" evidence="2">
    <location>
        <begin position="93"/>
        <end position="155"/>
    </location>
</feature>
<dbReference type="OrthoDB" id="784654at2759"/>
<dbReference type="EMBL" id="BSYR01000024">
    <property type="protein sequence ID" value="GMI92042.1"/>
    <property type="molecule type" value="Genomic_DNA"/>
</dbReference>
<comment type="caution">
    <text evidence="3">The sequence shown here is derived from an EMBL/GenBank/DDBJ whole genome shotgun (WGS) entry which is preliminary data.</text>
</comment>
<reference evidence="3" key="1">
    <citation type="submission" date="2023-05" db="EMBL/GenBank/DDBJ databases">
        <title>Genome and transcriptome analyses reveal genes involved in the formation of fine ridges on petal epidermal cells in Hibiscus trionum.</title>
        <authorList>
            <person name="Koshimizu S."/>
            <person name="Masuda S."/>
            <person name="Ishii T."/>
            <person name="Shirasu K."/>
            <person name="Hoshino A."/>
            <person name="Arita M."/>
        </authorList>
    </citation>
    <scope>NUCLEOTIDE SEQUENCE</scope>
    <source>
        <strain evidence="3">Hamamatsu line</strain>
    </source>
</reference>
<accession>A0A9W7M6N8</accession>
<evidence type="ECO:0000313" key="3">
    <source>
        <dbReference type="EMBL" id="GMI92042.1"/>
    </source>
</evidence>
<dbReference type="PANTHER" id="PTHR33431:SF3">
    <property type="entry name" value="ENABLED-LIKE PROTEIN (DUF1635)"/>
    <property type="match status" value="1"/>
</dbReference>
<keyword evidence="4" id="KW-1185">Reference proteome</keyword>